<evidence type="ECO:0000313" key="2">
    <source>
        <dbReference type="EMBL" id="KAH0820031.1"/>
    </source>
</evidence>
<proteinExistence type="predicted"/>
<dbReference type="EMBL" id="JABDTM020013011">
    <property type="protein sequence ID" value="KAH0820031.1"/>
    <property type="molecule type" value="Genomic_DNA"/>
</dbReference>
<dbReference type="Proteomes" id="UP000719412">
    <property type="component" value="Unassembled WGS sequence"/>
</dbReference>
<reference evidence="2" key="1">
    <citation type="journal article" date="2020" name="J Insects Food Feed">
        <title>The yellow mealworm (Tenebrio molitor) genome: a resource for the emerging insects as food and feed industry.</title>
        <authorList>
            <person name="Eriksson T."/>
            <person name="Andere A."/>
            <person name="Kelstrup H."/>
            <person name="Emery V."/>
            <person name="Picard C."/>
        </authorList>
    </citation>
    <scope>NUCLEOTIDE SEQUENCE</scope>
    <source>
        <strain evidence="2">Stoneville</strain>
        <tissue evidence="2">Whole head</tissue>
    </source>
</reference>
<comment type="caution">
    <text evidence="2">The sequence shown here is derived from an EMBL/GenBank/DDBJ whole genome shotgun (WGS) entry which is preliminary data.</text>
</comment>
<feature type="region of interest" description="Disordered" evidence="1">
    <location>
        <begin position="274"/>
        <end position="315"/>
    </location>
</feature>
<protein>
    <submittedName>
        <fullName evidence="2">Uncharacterized protein</fullName>
    </submittedName>
</protein>
<gene>
    <name evidence="2" type="ORF">GEV33_002760</name>
</gene>
<name>A0A8J6HU94_TENMO</name>
<accession>A0A8J6HU94</accession>
<reference evidence="2" key="2">
    <citation type="submission" date="2021-08" db="EMBL/GenBank/DDBJ databases">
        <authorList>
            <person name="Eriksson T."/>
        </authorList>
    </citation>
    <scope>NUCLEOTIDE SEQUENCE</scope>
    <source>
        <strain evidence="2">Stoneville</strain>
        <tissue evidence="2">Whole head</tissue>
    </source>
</reference>
<dbReference type="AlphaFoldDB" id="A0A8J6HU94"/>
<evidence type="ECO:0000256" key="1">
    <source>
        <dbReference type="SAM" id="MobiDB-lite"/>
    </source>
</evidence>
<keyword evidence="3" id="KW-1185">Reference proteome</keyword>
<organism evidence="2 3">
    <name type="scientific">Tenebrio molitor</name>
    <name type="common">Yellow mealworm beetle</name>
    <dbReference type="NCBI Taxonomy" id="7067"/>
    <lineage>
        <taxon>Eukaryota</taxon>
        <taxon>Metazoa</taxon>
        <taxon>Ecdysozoa</taxon>
        <taxon>Arthropoda</taxon>
        <taxon>Hexapoda</taxon>
        <taxon>Insecta</taxon>
        <taxon>Pterygota</taxon>
        <taxon>Neoptera</taxon>
        <taxon>Endopterygota</taxon>
        <taxon>Coleoptera</taxon>
        <taxon>Polyphaga</taxon>
        <taxon>Cucujiformia</taxon>
        <taxon>Tenebrionidae</taxon>
        <taxon>Tenebrio</taxon>
    </lineage>
</organism>
<sequence>MFTPWGRRVCGVASGVRFLKKSVQGRRICCCGFAFGIYALVGNETKVARLGSTTAASYNSAGPLHTGPQKLISPRYGRNVQEKGAKELGSVTTLMPKLEQTANEINETALEKNNEGGRQEDEIWRVKKDPTMGGWKEGKKPGGKCGVLLCCPTRRDGTPSKAPQNGVKLGRIKLHHAHMIPPNEKTCRSHVINIKMSTNKGNRDESIPPRLDGTEQTVRRNKLWGAESLYADAIIYQELGRMPDRATGADWGGGIEARLKFHLVDTLRQLEESPRRDMTSGCQTFGRMEGRFSTPPRHPSSPNSSGERSIIPGFG</sequence>
<evidence type="ECO:0000313" key="3">
    <source>
        <dbReference type="Proteomes" id="UP000719412"/>
    </source>
</evidence>